<dbReference type="EMBL" id="JAVAMP010000008">
    <property type="protein sequence ID" value="MDP5275587.1"/>
    <property type="molecule type" value="Genomic_DNA"/>
</dbReference>
<dbReference type="GO" id="GO:0004852">
    <property type="term" value="F:uroporphyrinogen-III synthase activity"/>
    <property type="evidence" value="ECO:0007669"/>
    <property type="project" value="UniProtKB-EC"/>
</dbReference>
<protein>
    <submittedName>
        <fullName evidence="2">Uroporphyrinogen-III synthase</fullName>
        <ecNumber evidence="2">4.2.1.75</ecNumber>
    </submittedName>
</protein>
<dbReference type="SUPFAM" id="SSF69618">
    <property type="entry name" value="HemD-like"/>
    <property type="match status" value="1"/>
</dbReference>
<keyword evidence="3" id="KW-1185">Reference proteome</keyword>
<evidence type="ECO:0000259" key="1">
    <source>
        <dbReference type="Pfam" id="PF02602"/>
    </source>
</evidence>
<name>A0ABT9J1V3_9BACL</name>
<accession>A0ABT9J1V3</accession>
<organism evidence="2 3">
    <name type="scientific">Chengkuizengella axinellae</name>
    <dbReference type="NCBI Taxonomy" id="3064388"/>
    <lineage>
        <taxon>Bacteria</taxon>
        <taxon>Bacillati</taxon>
        <taxon>Bacillota</taxon>
        <taxon>Bacilli</taxon>
        <taxon>Bacillales</taxon>
        <taxon>Paenibacillaceae</taxon>
        <taxon>Chengkuizengella</taxon>
    </lineage>
</organism>
<proteinExistence type="predicted"/>
<dbReference type="InterPro" id="IPR039793">
    <property type="entry name" value="UROS/Hem4"/>
</dbReference>
<sequence>MNKLEGKRIAIAGGRKAEEISKLIKNFGGIPFIRPTQGTVFLEDSKVIASLNRLLHEKLDWIILTTGIGTSKLHTLAVETGNEAEFIDVLKKAKIAARGYKTVNVLKKLGITPTIKDDDGTTEGLTRMFKPYDLEGKHIALQLYGAPAPKMIEWLKKTGANYYEILPYRHIPPTDEKMEQIVSEVLNGDVDVVAFTSGPQIRFMAEYADKKKKLTELIQAFNENVLALSVGKVTEAAIREEGIHRVVTPELERMGSMVVALAEYYEKQNE</sequence>
<comment type="caution">
    <text evidence="2">The sequence shown here is derived from an EMBL/GenBank/DDBJ whole genome shotgun (WGS) entry which is preliminary data.</text>
</comment>
<dbReference type="InterPro" id="IPR003754">
    <property type="entry name" value="4pyrrol_synth_uPrphyn_synth"/>
</dbReference>
<gene>
    <name evidence="2" type="ORF">Q5Y73_15865</name>
</gene>
<dbReference type="PANTHER" id="PTHR40082">
    <property type="entry name" value="BLR5956 PROTEIN"/>
    <property type="match status" value="1"/>
</dbReference>
<evidence type="ECO:0000313" key="3">
    <source>
        <dbReference type="Proteomes" id="UP001231941"/>
    </source>
</evidence>
<reference evidence="2 3" key="1">
    <citation type="submission" date="2023-08" db="EMBL/GenBank/DDBJ databases">
        <authorList>
            <person name="Park J.-S."/>
        </authorList>
    </citation>
    <scope>NUCLEOTIDE SEQUENCE [LARGE SCALE GENOMIC DNA]</scope>
    <source>
        <strain evidence="2 3">2205SS18-9</strain>
    </source>
</reference>
<dbReference type="Pfam" id="PF02602">
    <property type="entry name" value="HEM4"/>
    <property type="match status" value="1"/>
</dbReference>
<dbReference type="PANTHER" id="PTHR40082:SF1">
    <property type="entry name" value="BLR5956 PROTEIN"/>
    <property type="match status" value="1"/>
</dbReference>
<dbReference type="NCBIfam" id="NF004584">
    <property type="entry name" value="PRK05928.2-1"/>
    <property type="match status" value="1"/>
</dbReference>
<dbReference type="CDD" id="cd06578">
    <property type="entry name" value="HemD"/>
    <property type="match status" value="1"/>
</dbReference>
<dbReference type="RefSeq" id="WP_305992893.1">
    <property type="nucleotide sequence ID" value="NZ_JAVAMP010000008.1"/>
</dbReference>
<dbReference type="Proteomes" id="UP001231941">
    <property type="component" value="Unassembled WGS sequence"/>
</dbReference>
<dbReference type="Gene3D" id="3.40.50.10090">
    <property type="match status" value="2"/>
</dbReference>
<dbReference type="InterPro" id="IPR036108">
    <property type="entry name" value="4pyrrol_syn_uPrphyn_synt_sf"/>
</dbReference>
<feature type="domain" description="Tetrapyrrole biosynthesis uroporphyrinogen III synthase" evidence="1">
    <location>
        <begin position="19"/>
        <end position="258"/>
    </location>
</feature>
<dbReference type="EC" id="4.2.1.75" evidence="2"/>
<evidence type="ECO:0000313" key="2">
    <source>
        <dbReference type="EMBL" id="MDP5275587.1"/>
    </source>
</evidence>
<keyword evidence="2" id="KW-0456">Lyase</keyword>